<gene>
    <name evidence="2" type="ORF">BCR42DRAFT_315307</name>
</gene>
<keyword evidence="1" id="KW-0472">Membrane</keyword>
<proteinExistence type="predicted"/>
<dbReference type="Proteomes" id="UP000193560">
    <property type="component" value="Unassembled WGS sequence"/>
</dbReference>
<organism evidence="2 3">
    <name type="scientific">Absidia repens</name>
    <dbReference type="NCBI Taxonomy" id="90262"/>
    <lineage>
        <taxon>Eukaryota</taxon>
        <taxon>Fungi</taxon>
        <taxon>Fungi incertae sedis</taxon>
        <taxon>Mucoromycota</taxon>
        <taxon>Mucoromycotina</taxon>
        <taxon>Mucoromycetes</taxon>
        <taxon>Mucorales</taxon>
        <taxon>Cunninghamellaceae</taxon>
        <taxon>Absidia</taxon>
    </lineage>
</organism>
<keyword evidence="3" id="KW-1185">Reference proteome</keyword>
<evidence type="ECO:0000256" key="1">
    <source>
        <dbReference type="SAM" id="Phobius"/>
    </source>
</evidence>
<evidence type="ECO:0000313" key="3">
    <source>
        <dbReference type="Proteomes" id="UP000193560"/>
    </source>
</evidence>
<comment type="caution">
    <text evidence="2">The sequence shown here is derived from an EMBL/GenBank/DDBJ whole genome shotgun (WGS) entry which is preliminary data.</text>
</comment>
<evidence type="ECO:0000313" key="2">
    <source>
        <dbReference type="EMBL" id="ORZ25939.1"/>
    </source>
</evidence>
<feature type="transmembrane region" description="Helical" evidence="1">
    <location>
        <begin position="12"/>
        <end position="31"/>
    </location>
</feature>
<dbReference type="AlphaFoldDB" id="A0A1X2J277"/>
<sequence length="106" mass="11597">MSPPSVHDTNTSTLLCFLTGVAIAVMGYSLYSHVEELQQRPDSTRKRHGGLESDKKLEDAISLKALVYLIQSSNAAIQSNSVKITIERAMSGKKRRRGSSIVSNGY</sequence>
<keyword evidence="1" id="KW-0812">Transmembrane</keyword>
<keyword evidence="1" id="KW-1133">Transmembrane helix</keyword>
<name>A0A1X2J277_9FUNG</name>
<dbReference type="OrthoDB" id="2262537at2759"/>
<accession>A0A1X2J277</accession>
<protein>
    <submittedName>
        <fullName evidence="2">Uncharacterized protein</fullName>
    </submittedName>
</protein>
<dbReference type="EMBL" id="MCGE01000001">
    <property type="protein sequence ID" value="ORZ25939.1"/>
    <property type="molecule type" value="Genomic_DNA"/>
</dbReference>
<reference evidence="2 3" key="1">
    <citation type="submission" date="2016-07" db="EMBL/GenBank/DDBJ databases">
        <title>Pervasive Adenine N6-methylation of Active Genes in Fungi.</title>
        <authorList>
            <consortium name="DOE Joint Genome Institute"/>
            <person name="Mondo S.J."/>
            <person name="Dannebaum R.O."/>
            <person name="Kuo R.C."/>
            <person name="Labutti K."/>
            <person name="Haridas S."/>
            <person name="Kuo A."/>
            <person name="Salamov A."/>
            <person name="Ahrendt S.R."/>
            <person name="Lipzen A."/>
            <person name="Sullivan W."/>
            <person name="Andreopoulos W.B."/>
            <person name="Clum A."/>
            <person name="Lindquist E."/>
            <person name="Daum C."/>
            <person name="Ramamoorthy G.K."/>
            <person name="Gryganskyi A."/>
            <person name="Culley D."/>
            <person name="Magnuson J.K."/>
            <person name="James T.Y."/>
            <person name="O'Malley M.A."/>
            <person name="Stajich J.E."/>
            <person name="Spatafora J.W."/>
            <person name="Visel A."/>
            <person name="Grigoriev I.V."/>
        </authorList>
    </citation>
    <scope>NUCLEOTIDE SEQUENCE [LARGE SCALE GENOMIC DNA]</scope>
    <source>
        <strain evidence="2 3">NRRL 1336</strain>
    </source>
</reference>